<evidence type="ECO:0000259" key="8">
    <source>
        <dbReference type="Pfam" id="PF02687"/>
    </source>
</evidence>
<dbReference type="Pfam" id="PF02687">
    <property type="entry name" value="FtsX"/>
    <property type="match status" value="1"/>
</dbReference>
<dbReference type="PANTHER" id="PTHR30572:SF4">
    <property type="entry name" value="ABC TRANSPORTER PERMEASE YTRF"/>
    <property type="match status" value="1"/>
</dbReference>
<keyword evidence="3 7" id="KW-0812">Transmembrane</keyword>
<dbReference type="GO" id="GO:0005886">
    <property type="term" value="C:plasma membrane"/>
    <property type="evidence" value="ECO:0007669"/>
    <property type="project" value="UniProtKB-SubCell"/>
</dbReference>
<keyword evidence="2" id="KW-1003">Cell membrane</keyword>
<dbReference type="PANTHER" id="PTHR30572">
    <property type="entry name" value="MEMBRANE COMPONENT OF TRANSPORTER-RELATED"/>
    <property type="match status" value="1"/>
</dbReference>
<proteinExistence type="inferred from homology"/>
<evidence type="ECO:0000256" key="2">
    <source>
        <dbReference type="ARBA" id="ARBA00022475"/>
    </source>
</evidence>
<feature type="transmembrane region" description="Helical" evidence="7">
    <location>
        <begin position="252"/>
        <end position="277"/>
    </location>
</feature>
<dbReference type="InterPro" id="IPR003838">
    <property type="entry name" value="ABC3_permease_C"/>
</dbReference>
<evidence type="ECO:0000256" key="6">
    <source>
        <dbReference type="ARBA" id="ARBA00038076"/>
    </source>
</evidence>
<comment type="similarity">
    <text evidence="6">Belongs to the ABC-4 integral membrane protein family.</text>
</comment>
<evidence type="ECO:0000256" key="5">
    <source>
        <dbReference type="ARBA" id="ARBA00023136"/>
    </source>
</evidence>
<evidence type="ECO:0000256" key="7">
    <source>
        <dbReference type="SAM" id="Phobius"/>
    </source>
</evidence>
<evidence type="ECO:0000256" key="1">
    <source>
        <dbReference type="ARBA" id="ARBA00004651"/>
    </source>
</evidence>
<evidence type="ECO:0000256" key="4">
    <source>
        <dbReference type="ARBA" id="ARBA00022989"/>
    </source>
</evidence>
<protein>
    <submittedName>
        <fullName evidence="10">FtsX-like permease family protein</fullName>
    </submittedName>
</protein>
<accession>A0A7X2HK78</accession>
<reference evidence="10 11" key="1">
    <citation type="submission" date="2019-11" db="EMBL/GenBank/DDBJ databases">
        <title>Phenotypic characterization of an OXA-22 and OXA-60 co-producing Ralstonia pickettii clinical strain.</title>
        <authorList>
            <person name="He F."/>
        </authorList>
    </citation>
    <scope>NUCLEOTIDE SEQUENCE [LARGE SCALE GENOMIC DNA]</scope>
    <source>
        <strain evidence="10 11">PSLESD1</strain>
    </source>
</reference>
<evidence type="ECO:0000313" key="11">
    <source>
        <dbReference type="Proteomes" id="UP000441032"/>
    </source>
</evidence>
<comment type="subcellular location">
    <subcellularLocation>
        <location evidence="1">Cell membrane</location>
        <topology evidence="1">Multi-pass membrane protein</topology>
    </subcellularLocation>
</comment>
<feature type="domain" description="MacB-like periplasmic core" evidence="9">
    <location>
        <begin position="19"/>
        <end position="227"/>
    </location>
</feature>
<gene>
    <name evidence="10" type="ORF">GJQ57_05125</name>
</gene>
<keyword evidence="4 7" id="KW-1133">Transmembrane helix</keyword>
<feature type="domain" description="ABC3 transporter permease C-terminal" evidence="8">
    <location>
        <begin position="257"/>
        <end position="380"/>
    </location>
</feature>
<comment type="caution">
    <text evidence="10">The sequence shown here is derived from an EMBL/GenBank/DDBJ whole genome shotgun (WGS) entry which is preliminary data.</text>
</comment>
<evidence type="ECO:0000259" key="9">
    <source>
        <dbReference type="Pfam" id="PF12704"/>
    </source>
</evidence>
<evidence type="ECO:0000256" key="3">
    <source>
        <dbReference type="ARBA" id="ARBA00022692"/>
    </source>
</evidence>
<feature type="transmembrane region" description="Helical" evidence="7">
    <location>
        <begin position="353"/>
        <end position="373"/>
    </location>
</feature>
<dbReference type="Pfam" id="PF12704">
    <property type="entry name" value="MacB_PCD"/>
    <property type="match status" value="1"/>
</dbReference>
<dbReference type="InterPro" id="IPR025857">
    <property type="entry name" value="MacB_PCD"/>
</dbReference>
<sequence length="387" mass="41198">MNLGTLVWRNLTRRRGRFVFTLAGVAVGIAAFVALMTIGQGLTREIRKQAQGLGANLVVTPKGWCAYEQISVLTGEQLPEAIPLSELGKIRAVPGVKSAVPYLNEKTAFRNQPVPVIGVWPDEMRTLQKWTVVAGHYFGTPDERGVVVGAAIAKQFKLQPGDLFTVRGQSLPVVGVLREMGTKDDIAAFVPLSVAQTIYDVQGKVSFIAVQVTDLERIEAVSLKIQEVANVAVVSDKQLLSSILSIVGSVGAAMQAVAAVGVLAAAFGIVNTLLTAVYERRREIGILQAVGSTRRTLFLAFMLESALYGLLGGVLGAALGCLGAYLFGPALTDNAFTASLHQAPALTLDAMTLLWTFALSVGLSLVAGLYPAYRATKLTPVEAMRYV</sequence>
<dbReference type="InterPro" id="IPR050250">
    <property type="entry name" value="Macrolide_Exporter_MacB"/>
</dbReference>
<evidence type="ECO:0000313" key="10">
    <source>
        <dbReference type="EMBL" id="MRS98037.1"/>
    </source>
</evidence>
<feature type="transmembrane region" description="Helical" evidence="7">
    <location>
        <begin position="18"/>
        <end position="39"/>
    </location>
</feature>
<feature type="transmembrane region" description="Helical" evidence="7">
    <location>
        <begin position="297"/>
        <end position="327"/>
    </location>
</feature>
<keyword evidence="5 7" id="KW-0472">Membrane</keyword>
<dbReference type="Proteomes" id="UP000441032">
    <property type="component" value="Unassembled WGS sequence"/>
</dbReference>
<dbReference type="AlphaFoldDB" id="A0A7X2HK78"/>
<dbReference type="EMBL" id="WJYN01000001">
    <property type="protein sequence ID" value="MRS98037.1"/>
    <property type="molecule type" value="Genomic_DNA"/>
</dbReference>
<organism evidence="10 11">
    <name type="scientific">Ralstonia pickettii</name>
    <name type="common">Burkholderia pickettii</name>
    <dbReference type="NCBI Taxonomy" id="329"/>
    <lineage>
        <taxon>Bacteria</taxon>
        <taxon>Pseudomonadati</taxon>
        <taxon>Pseudomonadota</taxon>
        <taxon>Betaproteobacteria</taxon>
        <taxon>Burkholderiales</taxon>
        <taxon>Burkholderiaceae</taxon>
        <taxon>Ralstonia</taxon>
    </lineage>
</organism>
<name>A0A7X2HK78_RALPI</name>
<dbReference type="GO" id="GO:0022857">
    <property type="term" value="F:transmembrane transporter activity"/>
    <property type="evidence" value="ECO:0007669"/>
    <property type="project" value="TreeGrafter"/>
</dbReference>